<protein>
    <submittedName>
        <fullName evidence="4">Agmatinase</fullName>
        <ecNumber evidence="4">3.5.3.11</ecNumber>
    </submittedName>
</protein>
<comment type="similarity">
    <text evidence="1">Belongs to the arginase family. Agmatinase subfamily.</text>
</comment>
<comment type="caution">
    <text evidence="4">The sequence shown here is derived from an EMBL/GenBank/DDBJ whole genome shotgun (WGS) entry which is preliminary data.</text>
</comment>
<accession>A0ABV7CBY2</accession>
<keyword evidence="5" id="KW-1185">Reference proteome</keyword>
<dbReference type="NCBIfam" id="TIGR01230">
    <property type="entry name" value="agmatinase"/>
    <property type="match status" value="1"/>
</dbReference>
<dbReference type="Proteomes" id="UP001595384">
    <property type="component" value="Unassembled WGS sequence"/>
</dbReference>
<name>A0ABV7CBY2_9VIBR</name>
<dbReference type="SUPFAM" id="SSF52768">
    <property type="entry name" value="Arginase/deacetylase"/>
    <property type="match status" value="1"/>
</dbReference>
<evidence type="ECO:0000313" key="5">
    <source>
        <dbReference type="Proteomes" id="UP001595384"/>
    </source>
</evidence>
<dbReference type="EC" id="3.5.3.11" evidence="4"/>
<dbReference type="InterPro" id="IPR023696">
    <property type="entry name" value="Ureohydrolase_dom_sf"/>
</dbReference>
<dbReference type="EMBL" id="JBHRSE010000057">
    <property type="protein sequence ID" value="MFC3023899.1"/>
    <property type="molecule type" value="Genomic_DNA"/>
</dbReference>
<dbReference type="PANTHER" id="PTHR11358:SF26">
    <property type="entry name" value="GUANIDINO ACID HYDROLASE, MITOCHONDRIAL"/>
    <property type="match status" value="1"/>
</dbReference>
<dbReference type="InterPro" id="IPR006035">
    <property type="entry name" value="Ureohydrolase"/>
</dbReference>
<keyword evidence="2" id="KW-0479">Metal-binding</keyword>
<dbReference type="PANTHER" id="PTHR11358">
    <property type="entry name" value="ARGINASE/AGMATINASE"/>
    <property type="match status" value="1"/>
</dbReference>
<dbReference type="Gene3D" id="3.40.800.10">
    <property type="entry name" value="Ureohydrolase domain"/>
    <property type="match status" value="1"/>
</dbReference>
<dbReference type="PROSITE" id="PS51409">
    <property type="entry name" value="ARGINASE_2"/>
    <property type="match status" value="1"/>
</dbReference>
<dbReference type="Pfam" id="PF00491">
    <property type="entry name" value="Arginase"/>
    <property type="match status" value="1"/>
</dbReference>
<sequence length="312" mass="34223">MNDLFTKNDYSLYSNGMTFLRAPYRVNPIEDPENVVILGVPSDLATCGRPGARLGPEAIRKASLNLVWEEKKFPWEFSLQERASLIDIGDVVFDYGDAEDFTYRLEDSVSDLVKANKLVVALGGDHYMTLPILRACAKHFGEMALIHFGAHTNNRLVGSTYDHRTIFHHAPKEGLISPKHTIQVGIRTAFKVDTHPFNVINAMEANDLSAEDIAAQILAVVGDRPTYVTFDIGCLDPAYAPGTGAPAIGGLTSDKVLKVIRELRSINMIGLDITEVSPPYDTSDITSLAAATVALEWLYCWASSRPPLTSAK</sequence>
<evidence type="ECO:0000256" key="3">
    <source>
        <dbReference type="ARBA" id="ARBA00022801"/>
    </source>
</evidence>
<dbReference type="GO" id="GO:0008783">
    <property type="term" value="F:agmatinase activity"/>
    <property type="evidence" value="ECO:0007669"/>
    <property type="project" value="UniProtKB-EC"/>
</dbReference>
<keyword evidence="3 4" id="KW-0378">Hydrolase</keyword>
<gene>
    <name evidence="4" type="primary">speB</name>
    <name evidence="4" type="ORF">ACFODT_08685</name>
</gene>
<dbReference type="PIRSF" id="PIRSF036979">
    <property type="entry name" value="Arginase"/>
    <property type="match status" value="1"/>
</dbReference>
<organism evidence="4 5">
    <name type="scientific">Vibrio zhugei</name>
    <dbReference type="NCBI Taxonomy" id="2479546"/>
    <lineage>
        <taxon>Bacteria</taxon>
        <taxon>Pseudomonadati</taxon>
        <taxon>Pseudomonadota</taxon>
        <taxon>Gammaproteobacteria</taxon>
        <taxon>Vibrionales</taxon>
        <taxon>Vibrionaceae</taxon>
        <taxon>Vibrio</taxon>
    </lineage>
</organism>
<reference evidence="5" key="1">
    <citation type="journal article" date="2019" name="Int. J. Syst. Evol. Microbiol.">
        <title>The Global Catalogue of Microorganisms (GCM) 10K type strain sequencing project: providing services to taxonomists for standard genome sequencing and annotation.</title>
        <authorList>
            <consortium name="The Broad Institute Genomics Platform"/>
            <consortium name="The Broad Institute Genome Sequencing Center for Infectious Disease"/>
            <person name="Wu L."/>
            <person name="Ma J."/>
        </authorList>
    </citation>
    <scope>NUCLEOTIDE SEQUENCE [LARGE SCALE GENOMIC DNA]</scope>
    <source>
        <strain evidence="5">KCTC 62784</strain>
    </source>
</reference>
<dbReference type="InterPro" id="IPR005925">
    <property type="entry name" value="Agmatinase-rel"/>
</dbReference>
<dbReference type="NCBIfam" id="NF002564">
    <property type="entry name" value="PRK02190.1"/>
    <property type="match status" value="1"/>
</dbReference>
<evidence type="ECO:0000256" key="1">
    <source>
        <dbReference type="ARBA" id="ARBA00009227"/>
    </source>
</evidence>
<evidence type="ECO:0000256" key="2">
    <source>
        <dbReference type="ARBA" id="ARBA00022723"/>
    </source>
</evidence>
<dbReference type="RefSeq" id="WP_123014535.1">
    <property type="nucleotide sequence ID" value="NZ_AP024912.1"/>
</dbReference>
<evidence type="ECO:0000313" key="4">
    <source>
        <dbReference type="EMBL" id="MFC3023899.1"/>
    </source>
</evidence>
<proteinExistence type="inferred from homology"/>